<reference evidence="1 2" key="1">
    <citation type="journal article" date="2019" name="Commun. Biol.">
        <title>The bagworm genome reveals a unique fibroin gene that provides high tensile strength.</title>
        <authorList>
            <person name="Kono N."/>
            <person name="Nakamura H."/>
            <person name="Ohtoshi R."/>
            <person name="Tomita M."/>
            <person name="Numata K."/>
            <person name="Arakawa K."/>
        </authorList>
    </citation>
    <scope>NUCLEOTIDE SEQUENCE [LARGE SCALE GENOMIC DNA]</scope>
</reference>
<evidence type="ECO:0000313" key="2">
    <source>
        <dbReference type="Proteomes" id="UP000299102"/>
    </source>
</evidence>
<gene>
    <name evidence="1" type="ORF">EVAR_27333_1</name>
</gene>
<dbReference type="EMBL" id="BGZK01000157">
    <property type="protein sequence ID" value="GBP24109.1"/>
    <property type="molecule type" value="Genomic_DNA"/>
</dbReference>
<keyword evidence="2" id="KW-1185">Reference proteome</keyword>
<comment type="caution">
    <text evidence="1">The sequence shown here is derived from an EMBL/GenBank/DDBJ whole genome shotgun (WGS) entry which is preliminary data.</text>
</comment>
<sequence length="145" mass="16122">MALMHVIAGAGWYIKNDVIARDLGVETIEELVRMLARRAFNRADEGPYLSLHNLAPHYDRPAKGYQLLRDLVSKSPVYGKVRHGTVVTTDVRNTSAVALCVQQTLNVAVAARLQRCRWRGACPDVLGTISLNCEPTLQDAPRRLD</sequence>
<protein>
    <submittedName>
        <fullName evidence="1">Uncharacterized protein</fullName>
    </submittedName>
</protein>
<dbReference type="OrthoDB" id="412981at2759"/>
<organism evidence="1 2">
    <name type="scientific">Eumeta variegata</name>
    <name type="common">Bagworm moth</name>
    <name type="synonym">Eumeta japonica</name>
    <dbReference type="NCBI Taxonomy" id="151549"/>
    <lineage>
        <taxon>Eukaryota</taxon>
        <taxon>Metazoa</taxon>
        <taxon>Ecdysozoa</taxon>
        <taxon>Arthropoda</taxon>
        <taxon>Hexapoda</taxon>
        <taxon>Insecta</taxon>
        <taxon>Pterygota</taxon>
        <taxon>Neoptera</taxon>
        <taxon>Endopterygota</taxon>
        <taxon>Lepidoptera</taxon>
        <taxon>Glossata</taxon>
        <taxon>Ditrysia</taxon>
        <taxon>Tineoidea</taxon>
        <taxon>Psychidae</taxon>
        <taxon>Oiketicinae</taxon>
        <taxon>Eumeta</taxon>
    </lineage>
</organism>
<proteinExistence type="predicted"/>
<evidence type="ECO:0000313" key="1">
    <source>
        <dbReference type="EMBL" id="GBP24109.1"/>
    </source>
</evidence>
<dbReference type="AlphaFoldDB" id="A0A4C1UCM4"/>
<name>A0A4C1UCM4_EUMVA</name>
<accession>A0A4C1UCM4</accession>
<dbReference type="Proteomes" id="UP000299102">
    <property type="component" value="Unassembled WGS sequence"/>
</dbReference>